<comment type="subcellular location">
    <subcellularLocation>
        <location evidence="2">Membrane</location>
        <topology evidence="2">Multi-pass membrane protein</topology>
    </subcellularLocation>
</comment>
<dbReference type="PROSITE" id="PS50110">
    <property type="entry name" value="RESPONSE_REGULATORY"/>
    <property type="match status" value="1"/>
</dbReference>
<dbReference type="Proteomes" id="UP000281474">
    <property type="component" value="Unassembled WGS sequence"/>
</dbReference>
<dbReference type="FunFam" id="3.30.565.10:FF:000049">
    <property type="entry name" value="Two-component sensor histidine kinase"/>
    <property type="match status" value="1"/>
</dbReference>
<dbReference type="InterPro" id="IPR003661">
    <property type="entry name" value="HisK_dim/P_dom"/>
</dbReference>
<dbReference type="InterPro" id="IPR004358">
    <property type="entry name" value="Sig_transdc_His_kin-like_C"/>
</dbReference>
<dbReference type="EC" id="2.7.13.3" evidence="4"/>
<evidence type="ECO:0000256" key="4">
    <source>
        <dbReference type="ARBA" id="ARBA00012438"/>
    </source>
</evidence>
<dbReference type="Gene3D" id="3.40.50.2300">
    <property type="match status" value="1"/>
</dbReference>
<dbReference type="Pfam" id="PF00512">
    <property type="entry name" value="HisKA"/>
    <property type="match status" value="1"/>
</dbReference>
<reference evidence="15 16" key="1">
    <citation type="submission" date="2018-09" db="EMBL/GenBank/DDBJ databases">
        <title>Phylogeny of the Shewanellaceae, and recommendation for two new genera, Pseudoshewanella and Parashewanella.</title>
        <authorList>
            <person name="Wang G."/>
        </authorList>
    </citation>
    <scope>NUCLEOTIDE SEQUENCE [LARGE SCALE GENOMIC DNA]</scope>
    <source>
        <strain evidence="15 16">C51</strain>
    </source>
</reference>
<evidence type="ECO:0000256" key="2">
    <source>
        <dbReference type="ARBA" id="ARBA00004141"/>
    </source>
</evidence>
<dbReference type="CDD" id="cd00082">
    <property type="entry name" value="HisKA"/>
    <property type="match status" value="1"/>
</dbReference>
<dbReference type="OrthoDB" id="9764438at2"/>
<dbReference type="Gene3D" id="1.20.1730.10">
    <property type="entry name" value="Sodium/glucose cotransporter"/>
    <property type="match status" value="1"/>
</dbReference>
<gene>
    <name evidence="15" type="ORF">D5018_16530</name>
</gene>
<dbReference type="PANTHER" id="PTHR43047:SF9">
    <property type="entry name" value="HISTIDINE KINASE"/>
    <property type="match status" value="1"/>
</dbReference>
<evidence type="ECO:0000256" key="12">
    <source>
        <dbReference type="SAM" id="Phobius"/>
    </source>
</evidence>
<dbReference type="Gene3D" id="1.10.287.130">
    <property type="match status" value="1"/>
</dbReference>
<dbReference type="EMBL" id="QZEI01000064">
    <property type="protein sequence ID" value="RLV58585.1"/>
    <property type="molecule type" value="Genomic_DNA"/>
</dbReference>
<dbReference type="Gene3D" id="3.30.450.20">
    <property type="entry name" value="PAS domain"/>
    <property type="match status" value="1"/>
</dbReference>
<feature type="transmembrane region" description="Helical" evidence="12">
    <location>
        <begin position="185"/>
        <end position="212"/>
    </location>
</feature>
<feature type="transmembrane region" description="Helical" evidence="12">
    <location>
        <begin position="379"/>
        <end position="397"/>
    </location>
</feature>
<dbReference type="PROSITE" id="PS50283">
    <property type="entry name" value="NA_SOLUT_SYMP_3"/>
    <property type="match status" value="1"/>
</dbReference>
<feature type="transmembrane region" description="Helical" evidence="12">
    <location>
        <begin position="38"/>
        <end position="59"/>
    </location>
</feature>
<dbReference type="GO" id="GO:0009927">
    <property type="term" value="F:histidine phosphotransfer kinase activity"/>
    <property type="evidence" value="ECO:0007669"/>
    <property type="project" value="TreeGrafter"/>
</dbReference>
<evidence type="ECO:0000256" key="10">
    <source>
        <dbReference type="ARBA" id="ARBA00023136"/>
    </source>
</evidence>
<evidence type="ECO:0000256" key="9">
    <source>
        <dbReference type="ARBA" id="ARBA00022989"/>
    </source>
</evidence>
<dbReference type="CDD" id="cd00156">
    <property type="entry name" value="REC"/>
    <property type="match status" value="1"/>
</dbReference>
<feature type="modified residue" description="4-aspartylphosphate" evidence="11">
    <location>
        <position position="1071"/>
    </location>
</feature>
<evidence type="ECO:0000256" key="7">
    <source>
        <dbReference type="ARBA" id="ARBA00022692"/>
    </source>
</evidence>
<evidence type="ECO:0000259" key="14">
    <source>
        <dbReference type="PROSITE" id="PS50110"/>
    </source>
</evidence>
<feature type="domain" description="Response regulatory" evidence="14">
    <location>
        <begin position="1020"/>
        <end position="1135"/>
    </location>
</feature>
<feature type="domain" description="Histidine kinase" evidence="13">
    <location>
        <begin position="788"/>
        <end position="1001"/>
    </location>
</feature>
<keyword evidence="16" id="KW-1185">Reference proteome</keyword>
<keyword evidence="6" id="KW-0808">Transferase</keyword>
<evidence type="ECO:0000313" key="16">
    <source>
        <dbReference type="Proteomes" id="UP000281474"/>
    </source>
</evidence>
<dbReference type="InterPro" id="IPR036890">
    <property type="entry name" value="HATPase_C_sf"/>
</dbReference>
<dbReference type="InterPro" id="IPR036097">
    <property type="entry name" value="HisK_dim/P_sf"/>
</dbReference>
<evidence type="ECO:0000256" key="5">
    <source>
        <dbReference type="ARBA" id="ARBA00022553"/>
    </source>
</evidence>
<dbReference type="SUPFAM" id="SSF55874">
    <property type="entry name" value="ATPase domain of HSP90 chaperone/DNA topoisomerase II/histidine kinase"/>
    <property type="match status" value="1"/>
</dbReference>
<dbReference type="InterPro" id="IPR011006">
    <property type="entry name" value="CheY-like_superfamily"/>
</dbReference>
<dbReference type="SUPFAM" id="SSF55785">
    <property type="entry name" value="PYP-like sensor domain (PAS domain)"/>
    <property type="match status" value="1"/>
</dbReference>
<evidence type="ECO:0000256" key="8">
    <source>
        <dbReference type="ARBA" id="ARBA00022777"/>
    </source>
</evidence>
<evidence type="ECO:0000256" key="6">
    <source>
        <dbReference type="ARBA" id="ARBA00022679"/>
    </source>
</evidence>
<proteinExistence type="inferred from homology"/>
<dbReference type="Pfam" id="PF00072">
    <property type="entry name" value="Response_reg"/>
    <property type="match status" value="1"/>
</dbReference>
<dbReference type="Pfam" id="PF12860">
    <property type="entry name" value="PAS_7"/>
    <property type="match status" value="1"/>
</dbReference>
<dbReference type="PROSITE" id="PS50109">
    <property type="entry name" value="HIS_KIN"/>
    <property type="match status" value="1"/>
</dbReference>
<feature type="transmembrane region" description="Helical" evidence="12">
    <location>
        <begin position="273"/>
        <end position="298"/>
    </location>
</feature>
<feature type="transmembrane region" description="Helical" evidence="12">
    <location>
        <begin position="115"/>
        <end position="133"/>
    </location>
</feature>
<evidence type="ECO:0000256" key="11">
    <source>
        <dbReference type="PROSITE-ProRule" id="PRU00169"/>
    </source>
</evidence>
<name>A0A3L8PT65_9GAMM</name>
<dbReference type="SMART" id="SM00388">
    <property type="entry name" value="HisKA"/>
    <property type="match status" value="1"/>
</dbReference>
<feature type="transmembrane region" description="Helical" evidence="12">
    <location>
        <begin position="65"/>
        <end position="86"/>
    </location>
</feature>
<accession>A0A3L8PT65</accession>
<sequence length="1149" mass="128610">MFPNGLLIFVCACYAGLLCAFAFMGYRYKHKLTSFHQRLIYTLSIGVYCTSWGFLGTAGQASENAYSFLPVYIAPFLLILFGWPFIQKIIAISLKLNVTSIADLLANRFGKSRNLAILVTLMVLVGTMPYMALQIKAIVSSYTLLRQDTILPVGLIGFIVTIILAAFSITFGVRNIDINERHIGLIIAIAFESLLKLFAFLLIGLFVSFYLYDSPIQLWQLAEQNQPSSTDFESLNFLGLMLITFSAFLCLPRQFQTMIVEVRDIKTTRYARWLFPLYILMFALFAIPLGQAGKLLFSDSLSSDAYVLFLPALLGHDWLSLFGFLGSISAASAMVIITSIAISTMLSNEIIFPSLFTRKGLKETNVSQFKDTFLRVRKLIVIAIFGLTFWMFCIAPPDTLSVLGEVSFGAIAQIGPAFYATFFWRRGNLNGALYGMATGFSIWLILNFLPALGVYQHAFTELAYNQTTIATLVALSANIMVMIALSYFTRHSIQEQIQLDHFFASPVESSNNESQIKKVDLSELLALINQFVGDEKRKQSELEFQILASQIKEKQKLNQAYIELTETLLASVMGSSSAKLVLTLMLQDRHLNFSEVAEYVQQASDQQQQFSQNVLQAAIDNANDGISVINKRLELVAWNKAYVDLFNYPNELLYIGSPVSELVRYNLLHQSEIPASEVDKQVEKRLNFIKQGSMHNTERTLNNGKTIRIRGNVIPGGGFVMSFTDVTLYREAEALLREEKQDLQSRIIARTGELEASNQALAQSNTELAKANEKIHHSHLQKSQFLKACSHDLLQPIAAAKLFCASLHNQQNLSSTQQQTIEHIDASLEHANDLIKDLNEVTLIESGGIIPEKAPFAIQTLFDELFTEFELLCQQANIYFRIVPSQLWINSDKKLLRRILQNFLSNACRYAPHSRLLLGCRHQSNQVSIQVIDTGSGIPSDKQELIFQQFTQLKTNTTSSKGLGLGLNIARNLAHLLQHPLTLASEVGKGANFSILVPRAIEQLDSTPIFSPAMNLAGLHVLCVDNEIELTNGMSELLKSWGCKVYVANTPKQALSQVETHRDFIDIMLVDYQLESNINGIELMSKIQQQAQIPGVLITATLDKDLDALARTHGFGFLTKALRPLQLQTMINTMITQRLAKAYAEIDRY</sequence>
<dbReference type="SMART" id="SM00448">
    <property type="entry name" value="REC"/>
    <property type="match status" value="1"/>
</dbReference>
<evidence type="ECO:0000313" key="15">
    <source>
        <dbReference type="EMBL" id="RLV58585.1"/>
    </source>
</evidence>
<feature type="transmembrane region" description="Helical" evidence="12">
    <location>
        <begin position="431"/>
        <end position="449"/>
    </location>
</feature>
<dbReference type="SUPFAM" id="SSF47384">
    <property type="entry name" value="Homodimeric domain of signal transducing histidine kinase"/>
    <property type="match status" value="1"/>
</dbReference>
<evidence type="ECO:0000259" key="13">
    <source>
        <dbReference type="PROSITE" id="PS50109"/>
    </source>
</evidence>
<dbReference type="RefSeq" id="WP_121840099.1">
    <property type="nucleotide sequence ID" value="NZ_ML014813.1"/>
</dbReference>
<feature type="transmembrane region" description="Helical" evidence="12">
    <location>
        <begin position="6"/>
        <end position="26"/>
    </location>
</feature>
<dbReference type="GO" id="GO:0005886">
    <property type="term" value="C:plasma membrane"/>
    <property type="evidence" value="ECO:0007669"/>
    <property type="project" value="TreeGrafter"/>
</dbReference>
<dbReference type="InterPro" id="IPR035965">
    <property type="entry name" value="PAS-like_dom_sf"/>
</dbReference>
<dbReference type="SUPFAM" id="SSF52172">
    <property type="entry name" value="CheY-like"/>
    <property type="match status" value="1"/>
</dbReference>
<evidence type="ECO:0000256" key="1">
    <source>
        <dbReference type="ARBA" id="ARBA00000085"/>
    </source>
</evidence>
<comment type="similarity">
    <text evidence="3">Belongs to the sodium:solute symporter (SSF) (TC 2.A.21) family.</text>
</comment>
<dbReference type="CDD" id="cd10322">
    <property type="entry name" value="SLC5sbd"/>
    <property type="match status" value="1"/>
</dbReference>
<keyword evidence="7 12" id="KW-0812">Transmembrane</keyword>
<dbReference type="PANTHER" id="PTHR43047">
    <property type="entry name" value="TWO-COMPONENT HISTIDINE PROTEIN KINASE"/>
    <property type="match status" value="1"/>
</dbReference>
<keyword evidence="10 12" id="KW-0472">Membrane</keyword>
<keyword evidence="5 11" id="KW-0597">Phosphoprotein</keyword>
<feature type="transmembrane region" description="Helical" evidence="12">
    <location>
        <begin position="469"/>
        <end position="488"/>
    </location>
</feature>
<comment type="caution">
    <text evidence="15">The sequence shown here is derived from an EMBL/GenBank/DDBJ whole genome shotgun (WGS) entry which is preliminary data.</text>
</comment>
<dbReference type="AlphaFoldDB" id="A0A3L8PT65"/>
<keyword evidence="8" id="KW-0418">Kinase</keyword>
<dbReference type="Gene3D" id="3.30.565.10">
    <property type="entry name" value="Histidine kinase-like ATPase, C-terminal domain"/>
    <property type="match status" value="1"/>
</dbReference>
<dbReference type="PRINTS" id="PR00344">
    <property type="entry name" value="BCTRLSENSOR"/>
</dbReference>
<feature type="transmembrane region" description="Helical" evidence="12">
    <location>
        <begin position="232"/>
        <end position="252"/>
    </location>
</feature>
<dbReference type="GO" id="GO:0022857">
    <property type="term" value="F:transmembrane transporter activity"/>
    <property type="evidence" value="ECO:0007669"/>
    <property type="project" value="InterPro"/>
</dbReference>
<feature type="transmembrane region" description="Helical" evidence="12">
    <location>
        <begin position="403"/>
        <end position="424"/>
    </location>
</feature>
<evidence type="ECO:0000256" key="3">
    <source>
        <dbReference type="ARBA" id="ARBA00006434"/>
    </source>
</evidence>
<organism evidence="15 16">
    <name type="scientific">Parashewanella curva</name>
    <dbReference type="NCBI Taxonomy" id="2338552"/>
    <lineage>
        <taxon>Bacteria</taxon>
        <taxon>Pseudomonadati</taxon>
        <taxon>Pseudomonadota</taxon>
        <taxon>Gammaproteobacteria</taxon>
        <taxon>Alteromonadales</taxon>
        <taxon>Shewanellaceae</taxon>
        <taxon>Parashewanella</taxon>
    </lineage>
</organism>
<dbReference type="InterPro" id="IPR001789">
    <property type="entry name" value="Sig_transdc_resp-reg_receiver"/>
</dbReference>
<dbReference type="InterPro" id="IPR001734">
    <property type="entry name" value="Na/solute_symporter"/>
</dbReference>
<feature type="transmembrane region" description="Helical" evidence="12">
    <location>
        <begin position="153"/>
        <end position="173"/>
    </location>
</feature>
<dbReference type="GO" id="GO:0000155">
    <property type="term" value="F:phosphorelay sensor kinase activity"/>
    <property type="evidence" value="ECO:0007669"/>
    <property type="project" value="InterPro"/>
</dbReference>
<comment type="catalytic activity">
    <reaction evidence="1">
        <text>ATP + protein L-histidine = ADP + protein N-phospho-L-histidine.</text>
        <dbReference type="EC" id="2.7.13.3"/>
    </reaction>
</comment>
<protein>
    <recommendedName>
        <fullName evidence="4">histidine kinase</fullName>
        <ecNumber evidence="4">2.7.13.3</ecNumber>
    </recommendedName>
</protein>
<dbReference type="InterPro" id="IPR038377">
    <property type="entry name" value="Na/Glc_symporter_sf"/>
</dbReference>
<dbReference type="InterPro" id="IPR003594">
    <property type="entry name" value="HATPase_dom"/>
</dbReference>
<dbReference type="InterPro" id="IPR005467">
    <property type="entry name" value="His_kinase_dom"/>
</dbReference>
<dbReference type="Pfam" id="PF02518">
    <property type="entry name" value="HATPase_c"/>
    <property type="match status" value="1"/>
</dbReference>
<keyword evidence="9 12" id="KW-1133">Transmembrane helix</keyword>
<dbReference type="SMART" id="SM00387">
    <property type="entry name" value="HATPase_c"/>
    <property type="match status" value="1"/>
</dbReference>